<sequence length="65" mass="7615">MRVEDIEQGILGLQQDQLQQFRAWYEKFDAEKWDEQIELDVKSGKLDVIAESALAEYRSGKARKL</sequence>
<keyword evidence="2" id="KW-1185">Reference proteome</keyword>
<dbReference type="Proteomes" id="UP000619761">
    <property type="component" value="Unassembled WGS sequence"/>
</dbReference>
<dbReference type="EMBL" id="BMYZ01000002">
    <property type="protein sequence ID" value="GGY78111.1"/>
    <property type="molecule type" value="Genomic_DNA"/>
</dbReference>
<name>A0ABQ3B5H1_9GAMM</name>
<reference evidence="2" key="1">
    <citation type="journal article" date="2019" name="Int. J. Syst. Evol. Microbiol.">
        <title>The Global Catalogue of Microorganisms (GCM) 10K type strain sequencing project: providing services to taxonomists for standard genome sequencing and annotation.</title>
        <authorList>
            <consortium name="The Broad Institute Genomics Platform"/>
            <consortium name="The Broad Institute Genome Sequencing Center for Infectious Disease"/>
            <person name="Wu L."/>
            <person name="Ma J."/>
        </authorList>
    </citation>
    <scope>NUCLEOTIDE SEQUENCE [LARGE SCALE GENOMIC DNA]</scope>
    <source>
        <strain evidence="2">KCTC 32239</strain>
    </source>
</reference>
<dbReference type="RefSeq" id="WP_189418815.1">
    <property type="nucleotide sequence ID" value="NZ_BMYZ01000002.1"/>
</dbReference>
<evidence type="ECO:0000313" key="2">
    <source>
        <dbReference type="Proteomes" id="UP000619761"/>
    </source>
</evidence>
<comment type="caution">
    <text evidence="1">The sequence shown here is derived from an EMBL/GenBank/DDBJ whole genome shotgun (WGS) entry which is preliminary data.</text>
</comment>
<accession>A0ABQ3B5H1</accession>
<organism evidence="1 2">
    <name type="scientific">Cellvibrio zantedeschiae</name>
    <dbReference type="NCBI Taxonomy" id="1237077"/>
    <lineage>
        <taxon>Bacteria</taxon>
        <taxon>Pseudomonadati</taxon>
        <taxon>Pseudomonadota</taxon>
        <taxon>Gammaproteobacteria</taxon>
        <taxon>Cellvibrionales</taxon>
        <taxon>Cellvibrionaceae</taxon>
        <taxon>Cellvibrio</taxon>
    </lineage>
</organism>
<gene>
    <name evidence="1" type="ORF">GCM10011613_23380</name>
</gene>
<protein>
    <submittedName>
        <fullName evidence="1">Uncharacterized protein</fullName>
    </submittedName>
</protein>
<evidence type="ECO:0000313" key="1">
    <source>
        <dbReference type="EMBL" id="GGY78111.1"/>
    </source>
</evidence>
<proteinExistence type="predicted"/>